<accession>A0A1J6I3X0</accession>
<dbReference type="EMBL" id="MOEC01000008">
    <property type="protein sequence ID" value="OIS93586.1"/>
    <property type="molecule type" value="Genomic_DNA"/>
</dbReference>
<feature type="region of interest" description="Disordered" evidence="1">
    <location>
        <begin position="39"/>
        <end position="61"/>
    </location>
</feature>
<protein>
    <submittedName>
        <fullName evidence="2">Uncharacterized protein</fullName>
    </submittedName>
</protein>
<keyword evidence="3" id="KW-1185">Reference proteome</keyword>
<feature type="region of interest" description="Disordered" evidence="1">
    <location>
        <begin position="121"/>
        <end position="143"/>
    </location>
</feature>
<dbReference type="Proteomes" id="UP000182985">
    <property type="component" value="Unassembled WGS sequence"/>
</dbReference>
<evidence type="ECO:0000256" key="1">
    <source>
        <dbReference type="SAM" id="MobiDB-lite"/>
    </source>
</evidence>
<proteinExistence type="predicted"/>
<name>A0A1J6I3X0_9HYPH</name>
<reference evidence="2 3" key="1">
    <citation type="submission" date="2016-10" db="EMBL/GenBank/DDBJ databases">
        <title>The Draft Genome Sequence of the Potato Rhizosphere Bacteria Ochrobactrum sp. IPA7.2.</title>
        <authorList>
            <person name="Gogoleva N.E."/>
            <person name="Khlopko Y.A."/>
            <person name="Burygin G.L."/>
            <person name="Plotnikov A.O."/>
        </authorList>
    </citation>
    <scope>NUCLEOTIDE SEQUENCE [LARGE SCALE GENOMIC DNA]</scope>
    <source>
        <strain evidence="2 3">IPA7.2</strain>
    </source>
</reference>
<dbReference type="AlphaFoldDB" id="A0A1J6I3X0"/>
<gene>
    <name evidence="2" type="ORF">BLA27_09710</name>
</gene>
<comment type="caution">
    <text evidence="2">The sequence shown here is derived from an EMBL/GenBank/DDBJ whole genome shotgun (WGS) entry which is preliminary data.</text>
</comment>
<organism evidence="2 3">
    <name type="scientific">Brucella cytisi</name>
    <dbReference type="NCBI Taxonomy" id="407152"/>
    <lineage>
        <taxon>Bacteria</taxon>
        <taxon>Pseudomonadati</taxon>
        <taxon>Pseudomonadota</taxon>
        <taxon>Alphaproteobacteria</taxon>
        <taxon>Hyphomicrobiales</taxon>
        <taxon>Brucellaceae</taxon>
        <taxon>Brucella/Ochrobactrum group</taxon>
        <taxon>Brucella</taxon>
    </lineage>
</organism>
<dbReference type="OrthoDB" id="8454019at2"/>
<sequence>MKNPVRNVVVEYKNKRARKGNVSLWGNLDLKSIAREVEADTAQSPIDVHAKPGSSEPTANSAKIKVLEVSPVAAEKLKDAAIEREPTVSDVVEPQKATNVPGSVSEPDIVVEIDVMPKSRSVQRGSRKIAPQKKKKATRPVAEPNIHSELLSLESENASLKRELISKLRVENENLLVMITRVDQRITNSR</sequence>
<evidence type="ECO:0000313" key="3">
    <source>
        <dbReference type="Proteomes" id="UP000182985"/>
    </source>
</evidence>
<feature type="compositionally biased region" description="Basic residues" evidence="1">
    <location>
        <begin position="125"/>
        <end position="138"/>
    </location>
</feature>
<evidence type="ECO:0000313" key="2">
    <source>
        <dbReference type="EMBL" id="OIS93586.1"/>
    </source>
</evidence>
<dbReference type="RefSeq" id="WP_071631568.1">
    <property type="nucleotide sequence ID" value="NZ_MOEC01000008.1"/>
</dbReference>